<keyword evidence="1" id="KW-0472">Membrane</keyword>
<feature type="transmembrane region" description="Helical" evidence="1">
    <location>
        <begin position="272"/>
        <end position="291"/>
    </location>
</feature>
<accession>A0ABD3NCS7</accession>
<dbReference type="EMBL" id="JALLPJ020001216">
    <property type="protein sequence ID" value="KAL3773874.1"/>
    <property type="molecule type" value="Genomic_DNA"/>
</dbReference>
<proteinExistence type="predicted"/>
<feature type="transmembrane region" description="Helical" evidence="1">
    <location>
        <begin position="212"/>
        <end position="234"/>
    </location>
</feature>
<keyword evidence="3" id="KW-1185">Reference proteome</keyword>
<keyword evidence="1" id="KW-0812">Transmembrane</keyword>
<evidence type="ECO:0000313" key="2">
    <source>
        <dbReference type="EMBL" id="KAL3773874.1"/>
    </source>
</evidence>
<dbReference type="InterPro" id="IPR007136">
    <property type="entry name" value="DUF347"/>
</dbReference>
<feature type="transmembrane region" description="Helical" evidence="1">
    <location>
        <begin position="241"/>
        <end position="260"/>
    </location>
</feature>
<keyword evidence="1" id="KW-1133">Transmembrane helix</keyword>
<feature type="transmembrane region" description="Helical" evidence="1">
    <location>
        <begin position="186"/>
        <end position="206"/>
    </location>
</feature>
<evidence type="ECO:0000313" key="3">
    <source>
        <dbReference type="Proteomes" id="UP001530400"/>
    </source>
</evidence>
<dbReference type="AlphaFoldDB" id="A0ABD3NCS7"/>
<sequence length="334" mass="37266">MPMEYKTTTNDLEEALPSAGTIEPEPKRTIYQRMVSLFATDIGLPPNDDRNDASKDVVLKLPALTVIYWCEKMTATTFGETFADYFTQTIDLGYAPVAIGFLVFFALCLGSQLYVKTYWPALFWLTMGSSSLVGTCISDFIDRSLHWGYPTGMGVLLAIVLGLLLIWKLSGEHMNVAGPMTRRSEFFYWSVILFSNTLGTALGDFMSDSLEWGYAMSAGIVGGILAVCAILAYFTNFNKVFLFWVAFVLTHPFGATFGDLMTKSPEKGGKGLGTFEVSMVLLGMFLLAFAIENYQLYKRKQLKKSDTEAANISVKLANRKLFTLRKVPKRRNKN</sequence>
<evidence type="ECO:0000256" key="1">
    <source>
        <dbReference type="SAM" id="Phobius"/>
    </source>
</evidence>
<name>A0ABD3NCS7_9STRA</name>
<dbReference type="Pfam" id="PF03988">
    <property type="entry name" value="DUF347"/>
    <property type="match status" value="4"/>
</dbReference>
<organism evidence="2 3">
    <name type="scientific">Cyclotella atomus</name>
    <dbReference type="NCBI Taxonomy" id="382360"/>
    <lineage>
        <taxon>Eukaryota</taxon>
        <taxon>Sar</taxon>
        <taxon>Stramenopiles</taxon>
        <taxon>Ochrophyta</taxon>
        <taxon>Bacillariophyta</taxon>
        <taxon>Coscinodiscophyceae</taxon>
        <taxon>Thalassiosirophycidae</taxon>
        <taxon>Stephanodiscales</taxon>
        <taxon>Stephanodiscaceae</taxon>
        <taxon>Cyclotella</taxon>
    </lineage>
</organism>
<gene>
    <name evidence="2" type="ORF">ACHAWO_007194</name>
</gene>
<feature type="transmembrane region" description="Helical" evidence="1">
    <location>
        <begin position="147"/>
        <end position="166"/>
    </location>
</feature>
<reference evidence="2 3" key="1">
    <citation type="submission" date="2024-10" db="EMBL/GenBank/DDBJ databases">
        <title>Updated reference genomes for cyclostephanoid diatoms.</title>
        <authorList>
            <person name="Roberts W.R."/>
            <person name="Alverson A.J."/>
        </authorList>
    </citation>
    <scope>NUCLEOTIDE SEQUENCE [LARGE SCALE GENOMIC DNA]</scope>
    <source>
        <strain evidence="2 3">AJA010-31</strain>
    </source>
</reference>
<protein>
    <submittedName>
        <fullName evidence="2">Uncharacterized protein</fullName>
    </submittedName>
</protein>
<dbReference type="Proteomes" id="UP001530400">
    <property type="component" value="Unassembled WGS sequence"/>
</dbReference>
<comment type="caution">
    <text evidence="2">The sequence shown here is derived from an EMBL/GenBank/DDBJ whole genome shotgun (WGS) entry which is preliminary data.</text>
</comment>
<feature type="transmembrane region" description="Helical" evidence="1">
    <location>
        <begin position="94"/>
        <end position="115"/>
    </location>
</feature>